<proteinExistence type="predicted"/>
<reference evidence="1 2" key="1">
    <citation type="submission" date="2018-11" db="EMBL/GenBank/DDBJ databases">
        <authorList>
            <consortium name="Pathogen Informatics"/>
        </authorList>
    </citation>
    <scope>NUCLEOTIDE SEQUENCE [LARGE SCALE GENOMIC DNA]</scope>
</reference>
<organism evidence="1 2">
    <name type="scientific">Dibothriocephalus latus</name>
    <name type="common">Fish tapeworm</name>
    <name type="synonym">Diphyllobothrium latum</name>
    <dbReference type="NCBI Taxonomy" id="60516"/>
    <lineage>
        <taxon>Eukaryota</taxon>
        <taxon>Metazoa</taxon>
        <taxon>Spiralia</taxon>
        <taxon>Lophotrochozoa</taxon>
        <taxon>Platyhelminthes</taxon>
        <taxon>Cestoda</taxon>
        <taxon>Eucestoda</taxon>
        <taxon>Diphyllobothriidea</taxon>
        <taxon>Diphyllobothriidae</taxon>
        <taxon>Dibothriocephalus</taxon>
    </lineage>
</organism>
<accession>A0A3P7L2N5</accession>
<sequence>MVVIATATTEIVTPPHDNYHYSIANTADTFTVNITTSVLAVAPDLTSLYGKVCCAQPDLAGNIIKFFVTF</sequence>
<dbReference type="AlphaFoldDB" id="A0A3P7L2N5"/>
<protein>
    <submittedName>
        <fullName evidence="1">Uncharacterized protein</fullName>
    </submittedName>
</protein>
<name>A0A3P7L2N5_DIBLA</name>
<keyword evidence="2" id="KW-1185">Reference proteome</keyword>
<dbReference type="Proteomes" id="UP000281553">
    <property type="component" value="Unassembled WGS sequence"/>
</dbReference>
<dbReference type="EMBL" id="UYRU01050582">
    <property type="protein sequence ID" value="VDN11054.1"/>
    <property type="molecule type" value="Genomic_DNA"/>
</dbReference>
<evidence type="ECO:0000313" key="2">
    <source>
        <dbReference type="Proteomes" id="UP000281553"/>
    </source>
</evidence>
<gene>
    <name evidence="1" type="ORF">DILT_LOCUS6885</name>
</gene>
<evidence type="ECO:0000313" key="1">
    <source>
        <dbReference type="EMBL" id="VDN11054.1"/>
    </source>
</evidence>